<dbReference type="InterPro" id="IPR058210">
    <property type="entry name" value="SACS/Nov_dom"/>
</dbReference>
<dbReference type="PANTHER" id="PTHR47839">
    <property type="entry name" value="DOMAIN PROTEIN, PUTATIVE (AFU_ORTHOLOGUE AFUA_6G04830)-RELATED"/>
    <property type="match status" value="1"/>
</dbReference>
<feature type="coiled-coil region" evidence="1">
    <location>
        <begin position="1339"/>
        <end position="1379"/>
    </location>
</feature>
<organism evidence="4 5">
    <name type="scientific">Terfezia boudieri ATCC MYA-4762</name>
    <dbReference type="NCBI Taxonomy" id="1051890"/>
    <lineage>
        <taxon>Eukaryota</taxon>
        <taxon>Fungi</taxon>
        <taxon>Dikarya</taxon>
        <taxon>Ascomycota</taxon>
        <taxon>Pezizomycotina</taxon>
        <taxon>Pezizomycetes</taxon>
        <taxon>Pezizales</taxon>
        <taxon>Pezizaceae</taxon>
        <taxon>Terfezia</taxon>
    </lineage>
</organism>
<evidence type="ECO:0000256" key="1">
    <source>
        <dbReference type="SAM" id="Coils"/>
    </source>
</evidence>
<dbReference type="OrthoDB" id="10031156at2759"/>
<evidence type="ECO:0000313" key="4">
    <source>
        <dbReference type="EMBL" id="RPB25707.1"/>
    </source>
</evidence>
<dbReference type="InterPro" id="IPR022155">
    <property type="entry name" value="DUF3684"/>
</dbReference>
<dbReference type="InterPro" id="IPR036890">
    <property type="entry name" value="HATPase_C_sf"/>
</dbReference>
<dbReference type="NCBIfam" id="NF047352">
    <property type="entry name" value="P_loop_sacsin"/>
    <property type="match status" value="1"/>
</dbReference>
<gene>
    <name evidence="4" type="ORF">L211DRAFT_822540</name>
</gene>
<dbReference type="Proteomes" id="UP000267821">
    <property type="component" value="Unassembled WGS sequence"/>
</dbReference>
<dbReference type="PANTHER" id="PTHR47839:SF1">
    <property type="entry name" value="DOMAIN PROTEIN, PUTATIVE (AFU_ORTHOLOGUE AFUA_6G04830)-RELATED"/>
    <property type="match status" value="1"/>
</dbReference>
<feature type="compositionally biased region" description="Low complexity" evidence="2">
    <location>
        <begin position="1450"/>
        <end position="1463"/>
    </location>
</feature>
<dbReference type="SUPFAM" id="SSF55874">
    <property type="entry name" value="ATPase domain of HSP90 chaperone/DNA topoisomerase II/histidine kinase"/>
    <property type="match status" value="1"/>
</dbReference>
<reference evidence="4 5" key="1">
    <citation type="journal article" date="2018" name="Nat. Ecol. Evol.">
        <title>Pezizomycetes genomes reveal the molecular basis of ectomycorrhizal truffle lifestyle.</title>
        <authorList>
            <person name="Murat C."/>
            <person name="Payen T."/>
            <person name="Noel B."/>
            <person name="Kuo A."/>
            <person name="Morin E."/>
            <person name="Chen J."/>
            <person name="Kohler A."/>
            <person name="Krizsan K."/>
            <person name="Balestrini R."/>
            <person name="Da Silva C."/>
            <person name="Montanini B."/>
            <person name="Hainaut M."/>
            <person name="Levati E."/>
            <person name="Barry K.W."/>
            <person name="Belfiori B."/>
            <person name="Cichocki N."/>
            <person name="Clum A."/>
            <person name="Dockter R.B."/>
            <person name="Fauchery L."/>
            <person name="Guy J."/>
            <person name="Iotti M."/>
            <person name="Le Tacon F."/>
            <person name="Lindquist E.A."/>
            <person name="Lipzen A."/>
            <person name="Malagnac F."/>
            <person name="Mello A."/>
            <person name="Molinier V."/>
            <person name="Miyauchi S."/>
            <person name="Poulain J."/>
            <person name="Riccioni C."/>
            <person name="Rubini A."/>
            <person name="Sitrit Y."/>
            <person name="Splivallo R."/>
            <person name="Traeger S."/>
            <person name="Wang M."/>
            <person name="Zifcakova L."/>
            <person name="Wipf D."/>
            <person name="Zambonelli A."/>
            <person name="Paolocci F."/>
            <person name="Nowrousian M."/>
            <person name="Ottonello S."/>
            <person name="Baldrian P."/>
            <person name="Spatafora J.W."/>
            <person name="Henrissat B."/>
            <person name="Nagy L.G."/>
            <person name="Aury J.M."/>
            <person name="Wincker P."/>
            <person name="Grigoriev I.V."/>
            <person name="Bonfante P."/>
            <person name="Martin F.M."/>
        </authorList>
    </citation>
    <scope>NUCLEOTIDE SEQUENCE [LARGE SCALE GENOMIC DNA]</scope>
    <source>
        <strain evidence="4 5">ATCC MYA-4762</strain>
    </source>
</reference>
<dbReference type="Gene3D" id="3.30.565.10">
    <property type="entry name" value="Histidine kinase-like ATPase, C-terminal domain"/>
    <property type="match status" value="1"/>
</dbReference>
<evidence type="ECO:0000256" key="2">
    <source>
        <dbReference type="SAM" id="MobiDB-lite"/>
    </source>
</evidence>
<keyword evidence="1" id="KW-0175">Coiled coil</keyword>
<sequence length="1692" mass="189647">MAAFDYNALRTQTLHSSHEEEAVTVNTRALIDKVLARYSGEHTTLRELLQNAADANASSVEIRFQSQPLNTGLTASAGSDVEDPRDLLKLKCRRMLVKNDGHAFREEDWQRLKRIAEGNPDETKIGAFGVGFYSVFSDCEEPFVASGDQAMAFYWRGNQLFTRRAKLPNSDRWTTFLLESREPAEIPDLKGLCKFLATSLTFVKLISISLYIDENCLLELTKKASPPMPLKIPSSIDPFTSSKIMRIAEVQTERVQIDARYMKLIQYSPTQQSIVAPVLRSLFRFTSQPVVSVSAEQDLLQYSTRTIFLRIANAKVNTFIDRKSAVELERATKKVPPKITQLAILTMSKPEYDASETDATIFEGVVPSNGGKVFIGFPTHQTTGIKAHISAHSVIPTVERESIDLNARIVRDWNCELLKIAGILSRIMYYDEMGTIGAQTKELSGKDMEALYESAIHVMRQFTFTDSTPSENVGRHILSGFWQASKETFIELLSTKGVLPSNQIRLTTDISFLESLPMLPKALSDGAPAFVKALVDNKILVEVTMADIVNQLENKALSGVQVIEFLKWAARQRLSGAMDPDALHRLMEVAIISDEGTGGPIILGNIRYTVNKSKLHDDIPLPADTIPFHITKSMAPRDLEALGWSELGVAEWLDFLCSRKPLSVKVDFTINPEFAQLVLSIISKNWDKEPQGRKDYLVMSLKQKTCIPTKQGMKKPGEAYFPTVKLFEDLPIIALNGVKEKVLIALGVRKTVELKIVFDRLMDENAADINGGKGAKWSHVDLIKYLVGVKDDIPLEDITRLRGTPICKSEGLSGGLHKVSALYEPNDQLRKLKLPILQWPGEWRPASNEAKFLMSLGLMKCPDVRTLVGLMAGADRSLAESALAYYIVNFLVNEYNSEKIPTDIPFLPLDPMTTDPKAVDQLVVPNACFTNSKASLLKFLVLRKDLHPHADKFMVKSDPSMDEAVTRLLKCPPQTPKEAIEQFSYFASRLGEIMPHHVQRLTIASIVPVHDREAKTEKGTSKIKHLTPLSVYLGSRNSQYAEVFDFVDFGPHANPFLWKCGSKTEPTHAEVAYLLVREPGRLLDAFQGYQKYLTVLRTVAENFQTLKKDKGLVKLMKRSRFLLGSMDLPVQENSNSVEDEQTIKEYQLAAASEIVISDDFVAYNLFKDTVLVAPQEDILEGFYASLGSSTFSSVITEDYTIGARTEANGQAQKLQKLIVERIQLFLHSQDQIRHDAKWIQKNVKVEMVQRIRLRRSLKISNGQQLAKVQEVTAAITEQDSYKVLFVTPKYHLFDVSQLLVTMVLHKPKLHSSLLLESLLSTALEVLKLRGYNVDRILKARAAEARLAEQARRQREEERAKALQEEAKLVEERTLQAEVEAKKHREIIPTMPGGFGSPVGQRGHDGVKQPQVPAAPISSFFNRFSRQFFDSQKERDKGIFSGVLGGGSSSAGGSTTTLTPQETTVVRSPEEHKHKPTQPHVLRANLQSAINASRAHNSNQVFSPAQMQQVQEQKTYCDSKLAHDIKYLTEMPSGIRLFVERYVETSFLRANIFELNSFSSVLLEVAAVFDLPTPVIHMYYDDNGPTIAFNLNGSLFFNFRYYRELHHAAWVAGGETAVKGRKEALIYWFVTACHELGHNIIKDHSSDHSFYTESFVQMYFAECMSRCEKIAVQTAQGLVGAPPSYDAAIARKN</sequence>
<keyword evidence="5" id="KW-1185">Reference proteome</keyword>
<proteinExistence type="predicted"/>
<dbReference type="Pfam" id="PF25794">
    <property type="entry name" value="SACS"/>
    <property type="match status" value="1"/>
</dbReference>
<evidence type="ECO:0000313" key="5">
    <source>
        <dbReference type="Proteomes" id="UP000267821"/>
    </source>
</evidence>
<evidence type="ECO:0000259" key="3">
    <source>
        <dbReference type="Pfam" id="PF25794"/>
    </source>
</evidence>
<dbReference type="InParanoid" id="A0A3N4LS13"/>
<dbReference type="STRING" id="1051890.A0A3N4LS13"/>
<accession>A0A3N4LS13</accession>
<feature type="domain" description="Sacsin/Nov" evidence="3">
    <location>
        <begin position="30"/>
        <end position="151"/>
    </location>
</feature>
<dbReference type="Pfam" id="PF12449">
    <property type="entry name" value="DUF3684"/>
    <property type="match status" value="1"/>
</dbReference>
<name>A0A3N4LS13_9PEZI</name>
<protein>
    <recommendedName>
        <fullName evidence="3">Sacsin/Nov domain-containing protein</fullName>
    </recommendedName>
</protein>
<feature type="region of interest" description="Disordered" evidence="2">
    <location>
        <begin position="1443"/>
        <end position="1476"/>
    </location>
</feature>
<dbReference type="EMBL" id="ML121537">
    <property type="protein sequence ID" value="RPB25707.1"/>
    <property type="molecule type" value="Genomic_DNA"/>
</dbReference>